<dbReference type="Proteomes" id="UP000527355">
    <property type="component" value="Unassembled WGS sequence"/>
</dbReference>
<comment type="cofactor">
    <cofactor evidence="1">
        <name>pyridoxal 5'-phosphate</name>
        <dbReference type="ChEBI" id="CHEBI:597326"/>
    </cofactor>
</comment>
<comment type="caution">
    <text evidence="8">The sequence shown here is derived from an EMBL/GenBank/DDBJ whole genome shotgun (WGS) entry which is preliminary data.</text>
</comment>
<evidence type="ECO:0000256" key="3">
    <source>
        <dbReference type="ARBA" id="ARBA00023239"/>
    </source>
</evidence>
<dbReference type="GO" id="GO:0006567">
    <property type="term" value="P:L-threonine catabolic process"/>
    <property type="evidence" value="ECO:0007669"/>
    <property type="project" value="TreeGrafter"/>
</dbReference>
<feature type="domain" description="Tryptophan synthase beta chain-like PALP" evidence="7">
    <location>
        <begin position="17"/>
        <end position="222"/>
    </location>
</feature>
<accession>A0A7J7S3D3</accession>
<dbReference type="PANTHER" id="PTHR48078:SF16">
    <property type="entry name" value="SERINE DEHYDRATASE-LIKE"/>
    <property type="match status" value="1"/>
</dbReference>
<organism evidence="8 9">
    <name type="scientific">Myotis myotis</name>
    <name type="common">Greater mouse-eared bat</name>
    <name type="synonym">Vespertilio myotis</name>
    <dbReference type="NCBI Taxonomy" id="51298"/>
    <lineage>
        <taxon>Eukaryota</taxon>
        <taxon>Metazoa</taxon>
        <taxon>Chordata</taxon>
        <taxon>Craniata</taxon>
        <taxon>Vertebrata</taxon>
        <taxon>Euteleostomi</taxon>
        <taxon>Mammalia</taxon>
        <taxon>Eutheria</taxon>
        <taxon>Laurasiatheria</taxon>
        <taxon>Chiroptera</taxon>
        <taxon>Yangochiroptera</taxon>
        <taxon>Vespertilionidae</taxon>
        <taxon>Myotis</taxon>
    </lineage>
</organism>
<dbReference type="SUPFAM" id="SSF53686">
    <property type="entry name" value="Tryptophan synthase beta subunit-like PLP-dependent enzymes"/>
    <property type="match status" value="1"/>
</dbReference>
<dbReference type="EMBL" id="JABWUV010000020">
    <property type="protein sequence ID" value="KAF6282784.1"/>
    <property type="molecule type" value="Genomic_DNA"/>
</dbReference>
<evidence type="ECO:0000259" key="7">
    <source>
        <dbReference type="Pfam" id="PF00291"/>
    </source>
</evidence>
<keyword evidence="9" id="KW-1185">Reference proteome</keyword>
<keyword evidence="2" id="KW-0663">Pyridoxal phosphate</keyword>
<sequence>MESPLAECAKGGHFHVVTPLLESWALSQVAGTTVFLKCENVQPAGSFKIRGIGHFCQEAAKKGCRHLVCSSGGNAGLAAAYCARKLGIPATIVLPEGASQPVVKRLQGEGAEVQLVGMVWDEANLRAQELARRDGWVNVPPFDHPLIWDGHVSLVRELKAALGSPPGALVLAVGGGGLLAGVSAGLAEVGWQHVPIVAMETRGAHCFNAAVEAGRLVTLPSITRSARAGRLWGWRARMQLPGLLAPRGAGGHRQEGSFTRDSSRSLRVSAEGSAAGGGSVSCPSHQRVKQLPLVGVVTEAMAVRCRWKRRQAPTTENRAPPSLTSGARCSHGLHLPPSLPASLPALPPSMHHCPQVACAGHTVKGISYVFLKAETIVFGQFCNRCFSVHIV</sequence>
<name>A0A7J7S3D3_MYOMY</name>
<evidence type="ECO:0000256" key="5">
    <source>
        <dbReference type="ARBA" id="ARBA00042605"/>
    </source>
</evidence>
<evidence type="ECO:0000256" key="1">
    <source>
        <dbReference type="ARBA" id="ARBA00001933"/>
    </source>
</evidence>
<reference evidence="8 9" key="1">
    <citation type="journal article" date="2020" name="Nature">
        <title>Six reference-quality genomes reveal evolution of bat adaptations.</title>
        <authorList>
            <person name="Jebb D."/>
            <person name="Huang Z."/>
            <person name="Pippel M."/>
            <person name="Hughes G.M."/>
            <person name="Lavrichenko K."/>
            <person name="Devanna P."/>
            <person name="Winkler S."/>
            <person name="Jermiin L.S."/>
            <person name="Skirmuntt E.C."/>
            <person name="Katzourakis A."/>
            <person name="Burkitt-Gray L."/>
            <person name="Ray D.A."/>
            <person name="Sullivan K.A.M."/>
            <person name="Roscito J.G."/>
            <person name="Kirilenko B.M."/>
            <person name="Davalos L.M."/>
            <person name="Corthals A.P."/>
            <person name="Power M.L."/>
            <person name="Jones G."/>
            <person name="Ransome R.D."/>
            <person name="Dechmann D.K.N."/>
            <person name="Locatelli A.G."/>
            <person name="Puechmaille S.J."/>
            <person name="Fedrigo O."/>
            <person name="Jarvis E.D."/>
            <person name="Hiller M."/>
            <person name="Vernes S.C."/>
            <person name="Myers E.W."/>
            <person name="Teeling E.C."/>
        </authorList>
    </citation>
    <scope>NUCLEOTIDE SEQUENCE [LARGE SCALE GENOMIC DNA]</scope>
    <source>
        <strain evidence="8">MMyoMyo1</strain>
        <tissue evidence="8">Flight muscle</tissue>
    </source>
</reference>
<evidence type="ECO:0000256" key="4">
    <source>
        <dbReference type="ARBA" id="ARBA00041766"/>
    </source>
</evidence>
<evidence type="ECO:0000256" key="6">
    <source>
        <dbReference type="SAM" id="MobiDB-lite"/>
    </source>
</evidence>
<dbReference type="PANTHER" id="PTHR48078">
    <property type="entry name" value="THREONINE DEHYDRATASE, MITOCHONDRIAL-RELATED"/>
    <property type="match status" value="1"/>
</dbReference>
<evidence type="ECO:0000313" key="8">
    <source>
        <dbReference type="EMBL" id="KAF6282784.1"/>
    </source>
</evidence>
<dbReference type="GO" id="GO:0006565">
    <property type="term" value="P:L-serine catabolic process"/>
    <property type="evidence" value="ECO:0007669"/>
    <property type="project" value="TreeGrafter"/>
</dbReference>
<gene>
    <name evidence="8" type="ORF">mMyoMyo1_017186</name>
</gene>
<protein>
    <recommendedName>
        <fullName evidence="4">L-serine deaminase</fullName>
    </recommendedName>
    <alternativeName>
        <fullName evidence="5">L-threonine dehydratase</fullName>
    </alternativeName>
</protein>
<proteinExistence type="predicted"/>
<dbReference type="VEuPathDB" id="HostDB:GeneID_118678570"/>
<dbReference type="GO" id="GO:0004794">
    <property type="term" value="F:threonine deaminase activity"/>
    <property type="evidence" value="ECO:0007669"/>
    <property type="project" value="TreeGrafter"/>
</dbReference>
<dbReference type="InterPro" id="IPR001926">
    <property type="entry name" value="TrpB-like_PALP"/>
</dbReference>
<dbReference type="InterPro" id="IPR050147">
    <property type="entry name" value="Ser/Thr_Dehydratase"/>
</dbReference>
<evidence type="ECO:0000256" key="2">
    <source>
        <dbReference type="ARBA" id="ARBA00022898"/>
    </source>
</evidence>
<dbReference type="Gene3D" id="3.40.50.1100">
    <property type="match status" value="2"/>
</dbReference>
<feature type="region of interest" description="Disordered" evidence="6">
    <location>
        <begin position="245"/>
        <end position="282"/>
    </location>
</feature>
<dbReference type="AlphaFoldDB" id="A0A7J7S3D3"/>
<dbReference type="GO" id="GO:0003941">
    <property type="term" value="F:L-serine ammonia-lyase activity"/>
    <property type="evidence" value="ECO:0007669"/>
    <property type="project" value="TreeGrafter"/>
</dbReference>
<dbReference type="InterPro" id="IPR036052">
    <property type="entry name" value="TrpB-like_PALP_sf"/>
</dbReference>
<dbReference type="GO" id="GO:0009097">
    <property type="term" value="P:isoleucine biosynthetic process"/>
    <property type="evidence" value="ECO:0007669"/>
    <property type="project" value="TreeGrafter"/>
</dbReference>
<dbReference type="Pfam" id="PF00291">
    <property type="entry name" value="PALP"/>
    <property type="match status" value="1"/>
</dbReference>
<evidence type="ECO:0000313" key="9">
    <source>
        <dbReference type="Proteomes" id="UP000527355"/>
    </source>
</evidence>
<dbReference type="FunFam" id="3.40.50.1100:FF:000035">
    <property type="entry name" value="Serine dehydratase-like protein"/>
    <property type="match status" value="1"/>
</dbReference>
<keyword evidence="3" id="KW-0456">Lyase</keyword>